<sequence length="102" mass="10894">MTVDIVATLYEAAANAGLLKECIWRPSDGSPPRINMVGFAAPDETLLDGLTVSTEYVMSYPATIFAGLGPRETVEIAGGVFHVRDLRAVGDGSEIRAKLTRL</sequence>
<reference evidence="1" key="1">
    <citation type="submission" date="2015-10" db="EMBL/GenBank/DDBJ databases">
        <authorList>
            <person name="Gilbert D.G."/>
        </authorList>
    </citation>
    <scope>NUCLEOTIDE SEQUENCE</scope>
    <source>
        <strain evidence="1">Phyl III-seqv23</strain>
    </source>
</reference>
<organism evidence="1">
    <name type="scientific">Ralstonia solanacearum</name>
    <name type="common">Pseudomonas solanacearum</name>
    <dbReference type="NCBI Taxonomy" id="305"/>
    <lineage>
        <taxon>Bacteria</taxon>
        <taxon>Pseudomonadati</taxon>
        <taxon>Pseudomonadota</taxon>
        <taxon>Betaproteobacteria</taxon>
        <taxon>Burkholderiales</taxon>
        <taxon>Burkholderiaceae</taxon>
        <taxon>Ralstonia</taxon>
        <taxon>Ralstonia solanacearum species complex</taxon>
    </lineage>
</organism>
<gene>
    <name evidence="1" type="ORF">RUN1985_v1_1190005</name>
</gene>
<evidence type="ECO:0000313" key="1">
    <source>
        <dbReference type="EMBL" id="CUV31835.1"/>
    </source>
</evidence>
<name>A0A0S4VB64_RALSL</name>
<accession>A0A0S4VB64</accession>
<dbReference type="EMBL" id="LN899824">
    <property type="protein sequence ID" value="CUV31835.1"/>
    <property type="molecule type" value="Genomic_DNA"/>
</dbReference>
<protein>
    <submittedName>
        <fullName evidence="1">Uncharacterized protein</fullName>
    </submittedName>
</protein>
<proteinExistence type="predicted"/>
<dbReference type="AlphaFoldDB" id="A0A0S4VB64"/>